<evidence type="ECO:0008006" key="3">
    <source>
        <dbReference type="Google" id="ProtNLM"/>
    </source>
</evidence>
<dbReference type="AlphaFoldDB" id="A0A2V3A5L2"/>
<proteinExistence type="predicted"/>
<comment type="caution">
    <text evidence="1">The sequence shown here is derived from an EMBL/GenBank/DDBJ whole genome shotgun (WGS) entry which is preliminary data.</text>
</comment>
<organism evidence="1 2">
    <name type="scientific">Cytobacillus oceanisediminis</name>
    <dbReference type="NCBI Taxonomy" id="665099"/>
    <lineage>
        <taxon>Bacteria</taxon>
        <taxon>Bacillati</taxon>
        <taxon>Bacillota</taxon>
        <taxon>Bacilli</taxon>
        <taxon>Bacillales</taxon>
        <taxon>Bacillaceae</taxon>
        <taxon>Cytobacillus</taxon>
    </lineage>
</organism>
<dbReference type="RefSeq" id="WP_110063249.1">
    <property type="nucleotide sequence ID" value="NZ_QGTW01000001.1"/>
</dbReference>
<sequence>MKYEYQPTLLKQWMRDNPNLRLTATLVNSNEKYRGDLEIIKEEFKKAKSFDRERFVNWTEGLTRRQKLLLPNLYKQDLNAQMKENLLHTIRSNAKNEKRLFRVLVDSLYQTFDLEEIWKLVKYSFAIHQDNLKRRLSDEQASNWKEFLLSKDPVRHLAKEAYESEKGFLEELESYYLTENFPLYRLVLMEVFSIANEDFFIKEKKMYKNYFNSATNQEQQKMAEGFIRNCKLNNVKDLGKLVYEKLKTYRRKPMLWKMVGEEEKKRFANWILRLEIKDFFGNINTNHERYQYWKKFIVNLEDVVITDNRSTLIMYFPDVVVMEVLGTGAVYVYSTAVFNRHYQGKIDKMLKEREKYQDSYYEPRDVKRSELMDKYRTVTGGWLIHSGGWQFKFDNWLRSSLKWEVRESVLLQKEAERDEG</sequence>
<evidence type="ECO:0000313" key="2">
    <source>
        <dbReference type="Proteomes" id="UP000247150"/>
    </source>
</evidence>
<accession>A0A2V3A5L2</accession>
<evidence type="ECO:0000313" key="1">
    <source>
        <dbReference type="EMBL" id="PWW32303.1"/>
    </source>
</evidence>
<dbReference type="EMBL" id="QGTW01000001">
    <property type="protein sequence ID" value="PWW32303.1"/>
    <property type="molecule type" value="Genomic_DNA"/>
</dbReference>
<protein>
    <recommendedName>
        <fullName evidence="3">Zorya protein ZorC EH domain-containing protein</fullName>
    </recommendedName>
</protein>
<name>A0A2V3A5L2_9BACI</name>
<dbReference type="Proteomes" id="UP000247150">
    <property type="component" value="Unassembled WGS sequence"/>
</dbReference>
<reference evidence="1 2" key="1">
    <citation type="submission" date="2018-05" db="EMBL/GenBank/DDBJ databases">
        <title>Freshwater and sediment microbial communities from various areas in North America, analyzing microbe dynamics in response to fracking.</title>
        <authorList>
            <person name="Lamendella R."/>
        </authorList>
    </citation>
    <scope>NUCLEOTIDE SEQUENCE [LARGE SCALE GENOMIC DNA]</scope>
    <source>
        <strain evidence="1 2">15_TX</strain>
    </source>
</reference>
<dbReference type="OrthoDB" id="2447593at2"/>
<gene>
    <name evidence="1" type="ORF">DFO73_101567</name>
</gene>